<evidence type="ECO:0000259" key="9">
    <source>
        <dbReference type="Pfam" id="PF21895"/>
    </source>
</evidence>
<dbReference type="InterPro" id="IPR029041">
    <property type="entry name" value="FAD-linked_oxidoreductase-like"/>
</dbReference>
<feature type="region of interest" description="Disordered" evidence="8">
    <location>
        <begin position="122"/>
        <end position="171"/>
    </location>
</feature>
<comment type="caution">
    <text evidence="10">The sequence shown here is derived from an EMBL/GenBank/DDBJ whole genome shotgun (WGS) entry which is preliminary data.</text>
</comment>
<dbReference type="Gene3D" id="3.20.20.220">
    <property type="match status" value="1"/>
</dbReference>
<keyword evidence="4" id="KW-0285">Flavoprotein</keyword>
<evidence type="ECO:0000256" key="1">
    <source>
        <dbReference type="ARBA" id="ARBA00001974"/>
    </source>
</evidence>
<dbReference type="OrthoDB" id="16284at2759"/>
<dbReference type="GO" id="GO:0005829">
    <property type="term" value="C:cytosol"/>
    <property type="evidence" value="ECO:0007669"/>
    <property type="project" value="TreeGrafter"/>
</dbReference>
<feature type="domain" description="MTHFR SAM-binding regulatory" evidence="9">
    <location>
        <begin position="443"/>
        <end position="694"/>
    </location>
</feature>
<dbReference type="GO" id="GO:0004489">
    <property type="term" value="F:methylenetetrahydrofolate reductase [NAD(P)H] activity"/>
    <property type="evidence" value="ECO:0007669"/>
    <property type="project" value="InterPro"/>
</dbReference>
<protein>
    <recommendedName>
        <fullName evidence="9">MTHFR SAM-binding regulatory domain-containing protein</fullName>
    </recommendedName>
</protein>
<dbReference type="EMBL" id="BLZA01000023">
    <property type="protein sequence ID" value="GHJ87954.1"/>
    <property type="molecule type" value="Genomic_DNA"/>
</dbReference>
<keyword evidence="11" id="KW-1185">Reference proteome</keyword>
<dbReference type="Pfam" id="PF02219">
    <property type="entry name" value="MTHFR"/>
    <property type="match status" value="2"/>
</dbReference>
<proteinExistence type="inferred from homology"/>
<evidence type="ECO:0000313" key="10">
    <source>
        <dbReference type="EMBL" id="GHJ87954.1"/>
    </source>
</evidence>
<accession>A0A8H3YFS8</accession>
<name>A0A8H3YFS8_9TREE</name>
<comment type="pathway">
    <text evidence="2 7">One-carbon metabolism; tetrahydrofolate interconversion.</text>
</comment>
<organism evidence="10 11">
    <name type="scientific">Naganishia liquefaciens</name>
    <dbReference type="NCBI Taxonomy" id="104408"/>
    <lineage>
        <taxon>Eukaryota</taxon>
        <taxon>Fungi</taxon>
        <taxon>Dikarya</taxon>
        <taxon>Basidiomycota</taxon>
        <taxon>Agaricomycotina</taxon>
        <taxon>Tremellomycetes</taxon>
        <taxon>Filobasidiales</taxon>
        <taxon>Filobasidiaceae</taxon>
        <taxon>Naganishia</taxon>
    </lineage>
</organism>
<dbReference type="PANTHER" id="PTHR45754">
    <property type="entry name" value="METHYLENETETRAHYDROFOLATE REDUCTASE"/>
    <property type="match status" value="1"/>
</dbReference>
<dbReference type="InterPro" id="IPR053806">
    <property type="entry name" value="MTHFR_C"/>
</dbReference>
<gene>
    <name evidence="10" type="ORF">NliqN6_4356</name>
</gene>
<dbReference type="PANTHER" id="PTHR45754:SF1">
    <property type="entry name" value="METHYLENETETRAHYDROFOLATE REDUCTASE 1"/>
    <property type="match status" value="1"/>
</dbReference>
<keyword evidence="6" id="KW-0560">Oxidoreductase</keyword>
<dbReference type="GO" id="GO:0009086">
    <property type="term" value="P:methionine biosynthetic process"/>
    <property type="evidence" value="ECO:0007669"/>
    <property type="project" value="TreeGrafter"/>
</dbReference>
<sequence length="710" mass="78141">MAKLSSLIAREPATAFHTFEFFPPRTPQGLANLLDRIHRLISDPLRPPVGISVTWGAGGSTAVKSLELAGEIVRLVREDARGADVQVVLHLTCTNMGTRLLDQALAKCRELGIQNILALRGDPPRKEEYRPAPGPETASLSPTTPADRAPLGDLDPADMIHEDASSGDQDHDEFTYAEDLVRYIRAGPHGDWFCIGVAGYPTPHVDSPSVESDVAFLAQKVNAGADFVVTQLFYDVDGFLRWVERVRSAGVDVPIIPGIMPIQNYASFRRLVNLCKCPVPRDIIDDLEPIKSDDAAVKRYGITLATTMIQRILDARLPQVHGVHFCTLNLEKSVRTIMDNLGWTSATAYRTPAADLTGEHHHHHRDLLIEQNGTMVPATAADLSASSPSRQVQALSISPSDAAQMAQVGFKHRQMHQLGITGAVEDAAGAGPHQVQPGGGVVEDWDEYPNGRFTDVRSPAYGEIDGYGNGLKITPAQALKDWGAPVDAESLSALFTSYLQSAPSTPTTPFCDLPISPESHTILHYLIHLNSPARQMWTVGSQPAVDGARSDDPIHGFGPKGGYVFQKSFVEFFVGGVRDVERLQERIEREGQGAIKFYAGNKRGDFISNLDNEDVNSVTWAVFPGQEIVTSTQIQEESFLAWKEEAFEIWTEWSRLYPLRSASRKLLQGIADNAWLVSVIHHDYKDPEGLWRFLLGDEYEAVRQKAQKKQ</sequence>
<evidence type="ECO:0000256" key="7">
    <source>
        <dbReference type="RuleBase" id="RU004254"/>
    </source>
</evidence>
<dbReference type="UniPathway" id="UPA00193"/>
<evidence type="ECO:0000256" key="4">
    <source>
        <dbReference type="ARBA" id="ARBA00022630"/>
    </source>
</evidence>
<dbReference type="Pfam" id="PF21895">
    <property type="entry name" value="MTHFR_C"/>
    <property type="match status" value="1"/>
</dbReference>
<dbReference type="InterPro" id="IPR003171">
    <property type="entry name" value="Mehydrof_redctse-like"/>
</dbReference>
<keyword evidence="5" id="KW-0274">FAD</keyword>
<evidence type="ECO:0000313" key="11">
    <source>
        <dbReference type="Proteomes" id="UP000620104"/>
    </source>
</evidence>
<evidence type="ECO:0000256" key="2">
    <source>
        <dbReference type="ARBA" id="ARBA00004777"/>
    </source>
</evidence>
<feature type="compositionally biased region" description="Basic and acidic residues" evidence="8">
    <location>
        <begin position="158"/>
        <end position="171"/>
    </location>
</feature>
<evidence type="ECO:0000256" key="6">
    <source>
        <dbReference type="ARBA" id="ARBA00023002"/>
    </source>
</evidence>
<dbReference type="SUPFAM" id="SSF51730">
    <property type="entry name" value="FAD-linked oxidoreductase"/>
    <property type="match status" value="1"/>
</dbReference>
<dbReference type="GO" id="GO:0071949">
    <property type="term" value="F:FAD binding"/>
    <property type="evidence" value="ECO:0007669"/>
    <property type="project" value="TreeGrafter"/>
</dbReference>
<dbReference type="GO" id="GO:0035999">
    <property type="term" value="P:tetrahydrofolate interconversion"/>
    <property type="evidence" value="ECO:0007669"/>
    <property type="project" value="UniProtKB-UniPathway"/>
</dbReference>
<evidence type="ECO:0000256" key="8">
    <source>
        <dbReference type="SAM" id="MobiDB-lite"/>
    </source>
</evidence>
<evidence type="ECO:0000256" key="3">
    <source>
        <dbReference type="ARBA" id="ARBA00006743"/>
    </source>
</evidence>
<evidence type="ECO:0000256" key="5">
    <source>
        <dbReference type="ARBA" id="ARBA00022827"/>
    </source>
</evidence>
<dbReference type="Proteomes" id="UP000620104">
    <property type="component" value="Unassembled WGS sequence"/>
</dbReference>
<dbReference type="AlphaFoldDB" id="A0A8H3YFS8"/>
<comment type="cofactor">
    <cofactor evidence="1">
        <name>FAD</name>
        <dbReference type="ChEBI" id="CHEBI:57692"/>
    </cofactor>
</comment>
<reference evidence="10" key="1">
    <citation type="submission" date="2020-07" db="EMBL/GenBank/DDBJ databases">
        <title>Draft Genome Sequence of a Deep-Sea Yeast, Naganishia (Cryptococcus) liquefaciens strain N6.</title>
        <authorList>
            <person name="Han Y.W."/>
            <person name="Kajitani R."/>
            <person name="Morimoto H."/>
            <person name="Parhat M."/>
            <person name="Tsubouchi H."/>
            <person name="Bakenova O."/>
            <person name="Ogata M."/>
            <person name="Argunhan B."/>
            <person name="Aoki R."/>
            <person name="Kajiwara S."/>
            <person name="Itoh T."/>
            <person name="Iwasaki H."/>
        </authorList>
    </citation>
    <scope>NUCLEOTIDE SEQUENCE</scope>
    <source>
        <strain evidence="10">N6</strain>
    </source>
</reference>
<dbReference type="CDD" id="cd00537">
    <property type="entry name" value="MTHFR"/>
    <property type="match status" value="1"/>
</dbReference>
<comment type="similarity">
    <text evidence="3">Belongs to the methylenetetrahydrofolate reductase family.</text>
</comment>